<keyword evidence="6" id="KW-0238">DNA-binding</keyword>
<reference evidence="11" key="2">
    <citation type="submission" date="2020-09" db="EMBL/GenBank/DDBJ databases">
        <authorList>
            <person name="Sun Q."/>
            <person name="Zhou Y."/>
        </authorList>
    </citation>
    <scope>NUCLEOTIDE SEQUENCE</scope>
    <source>
        <strain evidence="11">CGMCC 1.15425</strain>
    </source>
</reference>
<comment type="caution">
    <text evidence="11">The sequence shown here is derived from an EMBL/GenBank/DDBJ whole genome shotgun (WGS) entry which is preliminary data.</text>
</comment>
<dbReference type="Pfam" id="PF19306">
    <property type="entry name" value="WHD_Lhr"/>
    <property type="match status" value="1"/>
</dbReference>
<protein>
    <submittedName>
        <fullName evidence="11">ATP-dependent DNA helicase</fullName>
    </submittedName>
</protein>
<dbReference type="PANTHER" id="PTHR47962">
    <property type="entry name" value="ATP-DEPENDENT HELICASE LHR-RELATED-RELATED"/>
    <property type="match status" value="1"/>
</dbReference>
<organism evidence="11 12">
    <name type="scientific">Pseudohongiella nitratireducens</name>
    <dbReference type="NCBI Taxonomy" id="1768907"/>
    <lineage>
        <taxon>Bacteria</taxon>
        <taxon>Pseudomonadati</taxon>
        <taxon>Pseudomonadota</taxon>
        <taxon>Gammaproteobacteria</taxon>
        <taxon>Pseudomonadales</taxon>
        <taxon>Pseudohongiellaceae</taxon>
        <taxon>Pseudohongiella</taxon>
    </lineage>
</organism>
<dbReference type="InterPro" id="IPR055368">
    <property type="entry name" value="WH3_Lhr"/>
</dbReference>
<keyword evidence="2" id="KW-0227">DNA damage</keyword>
<dbReference type="Pfam" id="PF23235">
    <property type="entry name" value="WHD_3rd_Lhr"/>
    <property type="match status" value="1"/>
</dbReference>
<evidence type="ECO:0000313" key="11">
    <source>
        <dbReference type="EMBL" id="GGG50501.1"/>
    </source>
</evidence>
<keyword evidence="7" id="KW-0234">DNA repair</keyword>
<dbReference type="SMART" id="SM00490">
    <property type="entry name" value="HELICc"/>
    <property type="match status" value="1"/>
</dbReference>
<keyword evidence="3" id="KW-0378">Hydrolase</keyword>
<dbReference type="CDD" id="cd18796">
    <property type="entry name" value="SF2_C_LHR"/>
    <property type="match status" value="1"/>
</dbReference>
<evidence type="ECO:0000256" key="5">
    <source>
        <dbReference type="ARBA" id="ARBA00022840"/>
    </source>
</evidence>
<dbReference type="InterPro" id="IPR011545">
    <property type="entry name" value="DEAD/DEAH_box_helicase_dom"/>
</dbReference>
<dbReference type="GO" id="GO:0016887">
    <property type="term" value="F:ATP hydrolysis activity"/>
    <property type="evidence" value="ECO:0007669"/>
    <property type="project" value="TreeGrafter"/>
</dbReference>
<evidence type="ECO:0000313" key="12">
    <source>
        <dbReference type="Proteomes" id="UP000627715"/>
    </source>
</evidence>
<dbReference type="Pfam" id="PF08494">
    <property type="entry name" value="DEAD_assoc"/>
    <property type="match status" value="1"/>
</dbReference>
<dbReference type="Gene3D" id="3.40.50.300">
    <property type="entry name" value="P-loop containing nucleotide triphosphate hydrolases"/>
    <property type="match status" value="2"/>
</dbReference>
<evidence type="ECO:0000256" key="2">
    <source>
        <dbReference type="ARBA" id="ARBA00022763"/>
    </source>
</evidence>
<dbReference type="GO" id="GO:0005524">
    <property type="term" value="F:ATP binding"/>
    <property type="evidence" value="ECO:0007669"/>
    <property type="project" value="UniProtKB-KW"/>
</dbReference>
<dbReference type="InterPro" id="IPR055367">
    <property type="entry name" value="WH4_Lhr"/>
</dbReference>
<dbReference type="SMART" id="SM00487">
    <property type="entry name" value="DEXDc"/>
    <property type="match status" value="1"/>
</dbReference>
<sequence length="1499" mass="166515">MALTQFHPACQAWFQNTLGEPTPAQSQAWPAIQAGKHTLIAAPTGSGKTLAAFYTSINALVQEAQSQPLPAQTRVLYLSPLKALGNDIERNLRQPLAGIEDELFMQGQRAADIRVAVRTGDTSASERQKMLRQPPHILVTTPESVYLLLTSTQGRRLLATVTTVIIDEIHAMLGDKRGSHLALSLERLQALVKHPLQRIGLSATQKPLSLVANYLVGNREEHCEIIDTGHQRKLDIRLGMPDSPLTALMSNDVWGELYEQLVALIQQHQTTLVFVNTRRLSERLALALSERLGSDALYGDGAAGLVSSHHGSMSKERRHHAEQQLKAGKLKVLVATASMELGIDIGSVDLVVQFSSPLRIATFLQRIGRSGHQVGGVPKGVLFPLTRDDLVECTALIDSIHQGELDKILMPEQPADILAQQLVAEIAARQDESAEGNSCVEELFHVMCSAWPYRDLERDRYDKLLSMLCEGYATRLGRRGAWLHLDRVNARVSARRGARLTALTNGGAIPDMFDYQVVLDPDDQVVGTLNEDFALETLPGDIFTLGSHAWQLMRVDGLKVRVRDAVGQKPTVPFWFGEGPGRSAELSVSVSRLREVVDELLMEQEETQVAGILAERLSLPVHAMQQLVEYLAIGRRALGVMPTQKNIVMERFFDDVGDMHVVIHAPFGSRHNRAWGLALRKRFCRSFNFELQAAANEDSIVISLGSVHSFVLDEVFKYLNSASAKEVLTQALLDAPMFEVRWRWNATRALAIQRNRSGKRVPPQFQRMDAEDLVAQVFPDQLACQENLTGERTVPDHPLVQQTIDDCLTEAMDVDGLLSLLEQMESGSLNLLAMDLREPSPFAQEIINARPYAFLDDAPFEERRTLAIRNRSWQGEEDAGHYGHLDESAITRVTEEAWPLMRDAEELHDALYTAGFFVASELSAGELQPLWQTLQASHRVCSITINSEQSGCDAVLLHVAAEVLPLCRLVWPACQVDREPVLPDELLSLELSREEAVKQLIQRRLSVMGPVTARELSGLGGLSLADTQQALLALQSEGFAFCGQYSATTTNNVVTTEAEQQWCERRLLQRIHRYTLESHRERIKPVSLQAWTLFLFSRHELRTQSIVPRPQALPAGAESEALLERVCQLLDGVDAPAASWEGDILPARLSFYDPSWLDKLCSSGRLTWGRYRLTTAISGARSATTAKPRKSATPIKNTPVSLAARSSLALWLKLTGEAAGQSSLSHNAESVLTVLKEHGASFYHELQQDSRLMPVQVEEALAELVAAGRVTSDTFTGLRALLTPSSQRGGRSRRRSATYQAADAGRWSLIRRPRDIEALSEDERAELIGIYIRRWGVLSRQILAREVHAPPWRELLPVLRTMELRGQLRGGRFIAGMGGEQFAHPDDVKPLRKAASELASRQSAELDWEGAVYHSLSACDPVNHLAILLPEVKLARVVRNRVLFQNGTPIAVLEGAKVRLLREVPEQFRWAVEQLLRRQEVNPRLRSYLGRAGSASIRP</sequence>
<evidence type="ECO:0000256" key="8">
    <source>
        <dbReference type="ARBA" id="ARBA00023235"/>
    </source>
</evidence>
<evidence type="ECO:0000256" key="1">
    <source>
        <dbReference type="ARBA" id="ARBA00022741"/>
    </source>
</evidence>
<dbReference type="PANTHER" id="PTHR47962:SF5">
    <property type="entry name" value="ATP-DEPENDENT HELICASE LHR-RELATED"/>
    <property type="match status" value="1"/>
</dbReference>
<dbReference type="SUPFAM" id="SSF52540">
    <property type="entry name" value="P-loop containing nucleoside triphosphate hydrolases"/>
    <property type="match status" value="1"/>
</dbReference>
<keyword evidence="12" id="KW-1185">Reference proteome</keyword>
<dbReference type="OrthoDB" id="9815222at2"/>
<evidence type="ECO:0000259" key="9">
    <source>
        <dbReference type="PROSITE" id="PS51192"/>
    </source>
</evidence>
<dbReference type="GO" id="GO:0004386">
    <property type="term" value="F:helicase activity"/>
    <property type="evidence" value="ECO:0007669"/>
    <property type="project" value="UniProtKB-KW"/>
</dbReference>
<dbReference type="PROSITE" id="PS51194">
    <property type="entry name" value="HELICASE_CTER"/>
    <property type="match status" value="1"/>
</dbReference>
<dbReference type="GO" id="GO:0006281">
    <property type="term" value="P:DNA repair"/>
    <property type="evidence" value="ECO:0007669"/>
    <property type="project" value="UniProtKB-KW"/>
</dbReference>
<evidence type="ECO:0000256" key="6">
    <source>
        <dbReference type="ARBA" id="ARBA00023125"/>
    </source>
</evidence>
<reference evidence="11" key="1">
    <citation type="journal article" date="2014" name="Int. J. Syst. Evol. Microbiol.">
        <title>Complete genome sequence of Corynebacterium casei LMG S-19264T (=DSM 44701T), isolated from a smear-ripened cheese.</title>
        <authorList>
            <consortium name="US DOE Joint Genome Institute (JGI-PGF)"/>
            <person name="Walter F."/>
            <person name="Albersmeier A."/>
            <person name="Kalinowski J."/>
            <person name="Ruckert C."/>
        </authorList>
    </citation>
    <scope>NUCLEOTIDE SEQUENCE</scope>
    <source>
        <strain evidence="11">CGMCC 1.15425</strain>
    </source>
</reference>
<accession>A0A917GLU5</accession>
<dbReference type="Pfam" id="PF00270">
    <property type="entry name" value="DEAD"/>
    <property type="match status" value="1"/>
</dbReference>
<evidence type="ECO:0000256" key="4">
    <source>
        <dbReference type="ARBA" id="ARBA00022806"/>
    </source>
</evidence>
<evidence type="ECO:0000256" key="3">
    <source>
        <dbReference type="ARBA" id="ARBA00022801"/>
    </source>
</evidence>
<dbReference type="PROSITE" id="PS51192">
    <property type="entry name" value="HELICASE_ATP_BIND_1"/>
    <property type="match status" value="1"/>
</dbReference>
<dbReference type="InterPro" id="IPR014001">
    <property type="entry name" value="Helicase_ATP-bd"/>
</dbReference>
<dbReference type="RefSeq" id="WP_068811654.1">
    <property type="nucleotide sequence ID" value="NZ_BMIY01000002.1"/>
</dbReference>
<name>A0A917GLU5_9GAMM</name>
<gene>
    <name evidence="11" type="ORF">GCM10011403_04570</name>
</gene>
<dbReference type="InterPro" id="IPR045628">
    <property type="entry name" value="Lhr_WH_dom"/>
</dbReference>
<dbReference type="Proteomes" id="UP000627715">
    <property type="component" value="Unassembled WGS sequence"/>
</dbReference>
<dbReference type="InterPro" id="IPR013701">
    <property type="entry name" value="Lhr-like_DEAD/DEAH_assoc"/>
</dbReference>
<proteinExistence type="predicted"/>
<feature type="domain" description="Helicase ATP-binding" evidence="9">
    <location>
        <begin position="29"/>
        <end position="223"/>
    </location>
</feature>
<feature type="domain" description="Helicase C-terminal" evidence="10">
    <location>
        <begin position="257"/>
        <end position="423"/>
    </location>
</feature>
<evidence type="ECO:0000259" key="10">
    <source>
        <dbReference type="PROSITE" id="PS51194"/>
    </source>
</evidence>
<keyword evidence="8" id="KW-0413">Isomerase</keyword>
<dbReference type="Pfam" id="PF00271">
    <property type="entry name" value="Helicase_C"/>
    <property type="match status" value="1"/>
</dbReference>
<dbReference type="InterPro" id="IPR052511">
    <property type="entry name" value="ATP-dep_Helicase"/>
</dbReference>
<dbReference type="GO" id="GO:0003677">
    <property type="term" value="F:DNA binding"/>
    <property type="evidence" value="ECO:0007669"/>
    <property type="project" value="UniProtKB-KW"/>
</dbReference>
<keyword evidence="4 11" id="KW-0347">Helicase</keyword>
<keyword evidence="1" id="KW-0547">Nucleotide-binding</keyword>
<dbReference type="Pfam" id="PF23234">
    <property type="entry name" value="WHD_4th_Lhr"/>
    <property type="match status" value="1"/>
</dbReference>
<dbReference type="InterPro" id="IPR027417">
    <property type="entry name" value="P-loop_NTPase"/>
</dbReference>
<dbReference type="CDD" id="cd17922">
    <property type="entry name" value="DEXHc_LHR-like"/>
    <property type="match status" value="1"/>
</dbReference>
<keyword evidence="5" id="KW-0067">ATP-binding</keyword>
<dbReference type="EMBL" id="BMIY01000002">
    <property type="protein sequence ID" value="GGG50501.1"/>
    <property type="molecule type" value="Genomic_DNA"/>
</dbReference>
<dbReference type="InterPro" id="IPR001650">
    <property type="entry name" value="Helicase_C-like"/>
</dbReference>
<evidence type="ECO:0000256" key="7">
    <source>
        <dbReference type="ARBA" id="ARBA00023204"/>
    </source>
</evidence>